<dbReference type="RefSeq" id="WP_145447001.1">
    <property type="nucleotide sequence ID" value="NZ_CP036280.1"/>
</dbReference>
<reference evidence="2 3" key="1">
    <citation type="submission" date="2019-02" db="EMBL/GenBank/DDBJ databases">
        <title>Deep-cultivation of Planctomycetes and their phenomic and genomic characterization uncovers novel biology.</title>
        <authorList>
            <person name="Wiegand S."/>
            <person name="Jogler M."/>
            <person name="Boedeker C."/>
            <person name="Pinto D."/>
            <person name="Vollmers J."/>
            <person name="Rivas-Marin E."/>
            <person name="Kohn T."/>
            <person name="Peeters S.H."/>
            <person name="Heuer A."/>
            <person name="Rast P."/>
            <person name="Oberbeckmann S."/>
            <person name="Bunk B."/>
            <person name="Jeske O."/>
            <person name="Meyerdierks A."/>
            <person name="Storesund J.E."/>
            <person name="Kallscheuer N."/>
            <person name="Luecker S."/>
            <person name="Lage O.M."/>
            <person name="Pohl T."/>
            <person name="Merkel B.J."/>
            <person name="Hornburger P."/>
            <person name="Mueller R.-W."/>
            <person name="Bruemmer F."/>
            <person name="Labrenz M."/>
            <person name="Spormann A.M."/>
            <person name="Op den Camp H."/>
            <person name="Overmann J."/>
            <person name="Amann R."/>
            <person name="Jetten M.S.M."/>
            <person name="Mascher T."/>
            <person name="Medema M.H."/>
            <person name="Devos D.P."/>
            <person name="Kaster A.-K."/>
            <person name="Ovreas L."/>
            <person name="Rohde M."/>
            <person name="Galperin M.Y."/>
            <person name="Jogler C."/>
        </authorList>
    </citation>
    <scope>NUCLEOTIDE SEQUENCE [LARGE SCALE GENOMIC DNA]</scope>
    <source>
        <strain evidence="2 3">Pan265</strain>
    </source>
</reference>
<dbReference type="AlphaFoldDB" id="A0A518C0W0"/>
<dbReference type="OrthoDB" id="9932496at2"/>
<accession>A0A518C0W0</accession>
<gene>
    <name evidence="2" type="ORF">Pan265_27240</name>
</gene>
<feature type="compositionally biased region" description="Basic and acidic residues" evidence="1">
    <location>
        <begin position="30"/>
        <end position="39"/>
    </location>
</feature>
<organism evidence="2 3">
    <name type="scientific">Mucisphaera calidilacus</name>
    <dbReference type="NCBI Taxonomy" id="2527982"/>
    <lineage>
        <taxon>Bacteria</taxon>
        <taxon>Pseudomonadati</taxon>
        <taxon>Planctomycetota</taxon>
        <taxon>Phycisphaerae</taxon>
        <taxon>Phycisphaerales</taxon>
        <taxon>Phycisphaeraceae</taxon>
        <taxon>Mucisphaera</taxon>
    </lineage>
</organism>
<dbReference type="KEGG" id="mcad:Pan265_27240"/>
<keyword evidence="3" id="KW-1185">Reference proteome</keyword>
<evidence type="ECO:0000256" key="1">
    <source>
        <dbReference type="SAM" id="MobiDB-lite"/>
    </source>
</evidence>
<evidence type="ECO:0008006" key="4">
    <source>
        <dbReference type="Google" id="ProtNLM"/>
    </source>
</evidence>
<dbReference type="Proteomes" id="UP000320386">
    <property type="component" value="Chromosome"/>
</dbReference>
<name>A0A518C0W0_9BACT</name>
<evidence type="ECO:0000313" key="3">
    <source>
        <dbReference type="Proteomes" id="UP000320386"/>
    </source>
</evidence>
<dbReference type="EMBL" id="CP036280">
    <property type="protein sequence ID" value="QDU72848.1"/>
    <property type="molecule type" value="Genomic_DNA"/>
</dbReference>
<sequence>MSTLTLDKAAPVEQLAALLDYLDLQEERLGQPERNEHRRGVSSPIELGVLSGPDHPDAGPNPENFRGLYPAWLTDASRSGLGLLTETELPNNIRLWADLSRLAGEPLLLPVRVVYCMKVLRSTYRVGTGFNFSDEQLAA</sequence>
<protein>
    <recommendedName>
        <fullName evidence="4">PilZ domain-containing protein</fullName>
    </recommendedName>
</protein>
<proteinExistence type="predicted"/>
<feature type="region of interest" description="Disordered" evidence="1">
    <location>
        <begin position="30"/>
        <end position="64"/>
    </location>
</feature>
<evidence type="ECO:0000313" key="2">
    <source>
        <dbReference type="EMBL" id="QDU72848.1"/>
    </source>
</evidence>